<dbReference type="EMBL" id="FXBL01000004">
    <property type="protein sequence ID" value="SMH43197.1"/>
    <property type="molecule type" value="Genomic_DNA"/>
</dbReference>
<gene>
    <name evidence="2" type="ORF">SAMN02982922_2851</name>
</gene>
<sequence length="291" mass="32707">MQGDEQKDQTGTTGGDIREDILKTLDQINGRIQFIERNYDPGVLNNKTSNVIAFISLLIVGLGLIGGSSFIWQSQQTEVVNRRLDEFRAEIDRGADRSINDIDRQFVPLKAALEAQALELGRRYDQLERDLTNRLKGGEQTKDVSIRLISDVIQFREAKDGWCTGHIILGIVNNTEFLTELVYLRRFSKIPIAGENLSWIDGWEGYSQHGLEKDNLLAGSDSRPFYLSVGIGPRWHAALADGWSEEKLYPIKVDLYYLNEGGKTGRYGIEQSMRVSADLAACAKGRGKLLR</sequence>
<evidence type="ECO:0000256" key="1">
    <source>
        <dbReference type="SAM" id="Phobius"/>
    </source>
</evidence>
<keyword evidence="1" id="KW-0472">Membrane</keyword>
<evidence type="ECO:0000313" key="3">
    <source>
        <dbReference type="Proteomes" id="UP000193083"/>
    </source>
</evidence>
<proteinExistence type="predicted"/>
<dbReference type="Proteomes" id="UP000193083">
    <property type="component" value="Unassembled WGS sequence"/>
</dbReference>
<organism evidence="2 3">
    <name type="scientific">Mesorhizobium australicum</name>
    <dbReference type="NCBI Taxonomy" id="536018"/>
    <lineage>
        <taxon>Bacteria</taxon>
        <taxon>Pseudomonadati</taxon>
        <taxon>Pseudomonadota</taxon>
        <taxon>Alphaproteobacteria</taxon>
        <taxon>Hyphomicrobiales</taxon>
        <taxon>Phyllobacteriaceae</taxon>
        <taxon>Mesorhizobium</taxon>
    </lineage>
</organism>
<feature type="transmembrane region" description="Helical" evidence="1">
    <location>
        <begin position="51"/>
        <end position="72"/>
    </location>
</feature>
<keyword evidence="1" id="KW-1133">Transmembrane helix</keyword>
<dbReference type="AlphaFoldDB" id="A0A1X7NY94"/>
<evidence type="ECO:0000313" key="2">
    <source>
        <dbReference type="EMBL" id="SMH43197.1"/>
    </source>
</evidence>
<protein>
    <submittedName>
        <fullName evidence="2">Uncharacterized protein</fullName>
    </submittedName>
</protein>
<accession>A0A1X7NY94</accession>
<keyword evidence="1" id="KW-0812">Transmembrane</keyword>
<dbReference type="RefSeq" id="WP_085464747.1">
    <property type="nucleotide sequence ID" value="NZ_FXBL01000004.1"/>
</dbReference>
<keyword evidence="3" id="KW-1185">Reference proteome</keyword>
<reference evidence="2 3" key="1">
    <citation type="submission" date="2017-04" db="EMBL/GenBank/DDBJ databases">
        <authorList>
            <person name="Afonso C.L."/>
            <person name="Miller P.J."/>
            <person name="Scott M.A."/>
            <person name="Spackman E."/>
            <person name="Goraichik I."/>
            <person name="Dimitrov K.M."/>
            <person name="Suarez D.L."/>
            <person name="Swayne D.E."/>
        </authorList>
    </citation>
    <scope>NUCLEOTIDE SEQUENCE [LARGE SCALE GENOMIC DNA]</scope>
    <source>
        <strain evidence="2 3">B5P</strain>
    </source>
</reference>
<name>A0A1X7NY94_9HYPH</name>